<proteinExistence type="predicted"/>
<evidence type="ECO:0008006" key="4">
    <source>
        <dbReference type="Google" id="ProtNLM"/>
    </source>
</evidence>
<reference evidence="2" key="1">
    <citation type="submission" date="2021-11" db="EMBL/GenBank/DDBJ databases">
        <title>Genome sequence.</title>
        <authorList>
            <person name="Sun Q."/>
        </authorList>
    </citation>
    <scope>NUCLEOTIDE SEQUENCE</scope>
    <source>
        <strain evidence="2">JC732</strain>
    </source>
</reference>
<dbReference type="Proteomes" id="UP001139103">
    <property type="component" value="Unassembled WGS sequence"/>
</dbReference>
<comment type="caution">
    <text evidence="2">The sequence shown here is derived from an EMBL/GenBank/DDBJ whole genome shotgun (WGS) entry which is preliminary data.</text>
</comment>
<dbReference type="RefSeq" id="WP_230219949.1">
    <property type="nucleotide sequence ID" value="NZ_JAJKFT010000010.1"/>
</dbReference>
<protein>
    <recommendedName>
        <fullName evidence="4">Carboxypeptidase regulatory-like domain-containing protein</fullName>
    </recommendedName>
</protein>
<accession>A0A9X1SGP1</accession>
<dbReference type="EMBL" id="JAJKFT010000010">
    <property type="protein sequence ID" value="MCC9629578.1"/>
    <property type="molecule type" value="Genomic_DNA"/>
</dbReference>
<sequence length="135" mass="14906">MTKTYRFCLWLLTVATTVSFGCSYDSGPPKYPVSGMVTYQGDPIPDGMIVFFPTEPGGGAQVGVKIVDGKYAGKTTDGVMRVYVEASRPGPMVKDDMGVMHESLDWYIPSKYNDQSTLTCEILPEDNKELNFDLK</sequence>
<feature type="signal peptide" evidence="1">
    <location>
        <begin position="1"/>
        <end position="23"/>
    </location>
</feature>
<keyword evidence="1" id="KW-0732">Signal</keyword>
<evidence type="ECO:0000313" key="3">
    <source>
        <dbReference type="Proteomes" id="UP001139103"/>
    </source>
</evidence>
<evidence type="ECO:0000313" key="2">
    <source>
        <dbReference type="EMBL" id="MCC9629578.1"/>
    </source>
</evidence>
<organism evidence="2 3">
    <name type="scientific">Blastopirellula sediminis</name>
    <dbReference type="NCBI Taxonomy" id="2894196"/>
    <lineage>
        <taxon>Bacteria</taxon>
        <taxon>Pseudomonadati</taxon>
        <taxon>Planctomycetota</taxon>
        <taxon>Planctomycetia</taxon>
        <taxon>Pirellulales</taxon>
        <taxon>Pirellulaceae</taxon>
        <taxon>Blastopirellula</taxon>
    </lineage>
</organism>
<feature type="chain" id="PRO_5040869166" description="Carboxypeptidase regulatory-like domain-containing protein" evidence="1">
    <location>
        <begin position="24"/>
        <end position="135"/>
    </location>
</feature>
<evidence type="ECO:0000256" key="1">
    <source>
        <dbReference type="SAM" id="SignalP"/>
    </source>
</evidence>
<dbReference type="AlphaFoldDB" id="A0A9X1SGP1"/>
<gene>
    <name evidence="2" type="ORF">LOC68_14385</name>
</gene>
<name>A0A9X1SGP1_9BACT</name>
<dbReference type="PROSITE" id="PS51257">
    <property type="entry name" value="PROKAR_LIPOPROTEIN"/>
    <property type="match status" value="1"/>
</dbReference>
<keyword evidence="3" id="KW-1185">Reference proteome</keyword>